<evidence type="ECO:0000313" key="2">
    <source>
        <dbReference type="Proteomes" id="UP001148662"/>
    </source>
</evidence>
<organism evidence="1 2">
    <name type="scientific">Phlebia brevispora</name>
    <dbReference type="NCBI Taxonomy" id="194682"/>
    <lineage>
        <taxon>Eukaryota</taxon>
        <taxon>Fungi</taxon>
        <taxon>Dikarya</taxon>
        <taxon>Basidiomycota</taxon>
        <taxon>Agaricomycotina</taxon>
        <taxon>Agaricomycetes</taxon>
        <taxon>Polyporales</taxon>
        <taxon>Meruliaceae</taxon>
        <taxon>Phlebia</taxon>
    </lineage>
</organism>
<name>A0ACC1RSA7_9APHY</name>
<protein>
    <submittedName>
        <fullName evidence="1">Uncharacterized protein</fullName>
    </submittedName>
</protein>
<comment type="caution">
    <text evidence="1">The sequence shown here is derived from an EMBL/GenBank/DDBJ whole genome shotgun (WGS) entry which is preliminary data.</text>
</comment>
<dbReference type="Proteomes" id="UP001148662">
    <property type="component" value="Unassembled WGS sequence"/>
</dbReference>
<gene>
    <name evidence="1" type="ORF">NM688_g8531</name>
</gene>
<evidence type="ECO:0000313" key="1">
    <source>
        <dbReference type="EMBL" id="KAJ3524614.1"/>
    </source>
</evidence>
<accession>A0ACC1RSA7</accession>
<sequence>MAPFEISNDIFILYHQLWRSLQEGLSPPYPSPRSPLPAELVRIIVRYAGLAVPDRTLTATVSTRVDVRCKLGPYKVTIVWFYTKPLTSTALANIAQVQLVTVSGDQGWTTDQNPVSRTWYDVGIFPEPPQETTTSVTNEENRAKAGRFSGNGSNEPAADIRWTPARKNKADDWSWMLANRDIQKHFNQQDDMRWQCSHFNPCAHRKAEHRDGQVFEKDHQLWEGVKSGDVIAIRVGTQYLNWVNSAHRGELRVWKYFEPVLLV</sequence>
<reference evidence="1" key="1">
    <citation type="submission" date="2022-07" db="EMBL/GenBank/DDBJ databases">
        <title>Genome Sequence of Phlebia brevispora.</title>
        <authorList>
            <person name="Buettner E."/>
        </authorList>
    </citation>
    <scope>NUCLEOTIDE SEQUENCE</scope>
    <source>
        <strain evidence="1">MPL23</strain>
    </source>
</reference>
<keyword evidence="2" id="KW-1185">Reference proteome</keyword>
<dbReference type="EMBL" id="JANHOG010002323">
    <property type="protein sequence ID" value="KAJ3524614.1"/>
    <property type="molecule type" value="Genomic_DNA"/>
</dbReference>
<proteinExistence type="predicted"/>